<keyword evidence="1" id="KW-0812">Transmembrane</keyword>
<feature type="transmembrane region" description="Helical" evidence="1">
    <location>
        <begin position="7"/>
        <end position="24"/>
    </location>
</feature>
<protein>
    <submittedName>
        <fullName evidence="2">Uncharacterized protein</fullName>
    </submittedName>
</protein>
<dbReference type="Proteomes" id="UP000646946">
    <property type="component" value="Unassembled WGS sequence"/>
</dbReference>
<evidence type="ECO:0000313" key="3">
    <source>
        <dbReference type="Proteomes" id="UP000646946"/>
    </source>
</evidence>
<evidence type="ECO:0000256" key="1">
    <source>
        <dbReference type="SAM" id="Phobius"/>
    </source>
</evidence>
<feature type="transmembrane region" description="Helical" evidence="1">
    <location>
        <begin position="131"/>
        <end position="150"/>
    </location>
</feature>
<keyword evidence="1" id="KW-1133">Transmembrane helix</keyword>
<proteinExistence type="predicted"/>
<feature type="transmembrane region" description="Helical" evidence="1">
    <location>
        <begin position="97"/>
        <end position="119"/>
    </location>
</feature>
<sequence length="154" mass="17828">MTGFAQILFLIGITIGGGYLGMWLRRFEMSGFELWFPIGLLVSYAINPLIGFIVAFSILVITWALFPYGLHHLAITAASFGIMFYIAKLYFPVTAETFFMQAMYVAIIFQIASNIFYVLTKYPWIRIFKFIILNLALSYLIFSRFGWQLVQWLK</sequence>
<evidence type="ECO:0000313" key="2">
    <source>
        <dbReference type="EMBL" id="HIK00748.1"/>
    </source>
</evidence>
<dbReference type="EMBL" id="DVAB01000037">
    <property type="protein sequence ID" value="HIK00748.1"/>
    <property type="molecule type" value="Genomic_DNA"/>
</dbReference>
<gene>
    <name evidence="2" type="ORF">H1016_04365</name>
</gene>
<feature type="transmembrane region" description="Helical" evidence="1">
    <location>
        <begin position="44"/>
        <end position="66"/>
    </location>
</feature>
<reference evidence="2 3" key="1">
    <citation type="journal article" name="Nat. Commun.">
        <title>Undinarchaeota illuminate DPANN phylogeny and the impact of gene transfer on archaeal evolution.</title>
        <authorList>
            <person name="Dombrowski N."/>
            <person name="Williams T.A."/>
            <person name="Sun J."/>
            <person name="Woodcroft B.J."/>
            <person name="Lee J.H."/>
            <person name="Minh B.Q."/>
            <person name="Rinke C."/>
            <person name="Spang A."/>
        </authorList>
    </citation>
    <scope>NUCLEOTIDE SEQUENCE [LARGE SCALE GENOMIC DNA]</scope>
    <source>
        <strain evidence="2">MAG_bin1129</strain>
    </source>
</reference>
<comment type="caution">
    <text evidence="2">The sequence shown here is derived from an EMBL/GenBank/DDBJ whole genome shotgun (WGS) entry which is preliminary data.</text>
</comment>
<keyword evidence="1" id="KW-0472">Membrane</keyword>
<accession>A0A832V2A1</accession>
<dbReference type="AlphaFoldDB" id="A0A832V2A1"/>
<name>A0A832V2A1_9ARCH</name>
<feature type="transmembrane region" description="Helical" evidence="1">
    <location>
        <begin position="73"/>
        <end position="91"/>
    </location>
</feature>
<organism evidence="2 3">
    <name type="scientific">Candidatus Naiadarchaeum limnaeum</name>
    <dbReference type="NCBI Taxonomy" id="2756139"/>
    <lineage>
        <taxon>Archaea</taxon>
        <taxon>Candidatus Undinarchaeota</taxon>
        <taxon>Candidatus Undinarchaeia</taxon>
        <taxon>Candidatus Naiadarchaeales</taxon>
        <taxon>Candidatus Naiadarchaeaceae</taxon>
        <taxon>Candidatus Naiadarchaeum</taxon>
    </lineage>
</organism>
<keyword evidence="3" id="KW-1185">Reference proteome</keyword>